<dbReference type="EMBL" id="CP043959">
    <property type="protein sequence ID" value="QER87487.1"/>
    <property type="molecule type" value="Genomic_DNA"/>
</dbReference>
<evidence type="ECO:0000256" key="2">
    <source>
        <dbReference type="SAM" id="Phobius"/>
    </source>
</evidence>
<protein>
    <recommendedName>
        <fullName evidence="6">Tat pathway signal sequence domain protein</fullName>
    </recommendedName>
</protein>
<feature type="chain" id="PRO_5047230793" description="Tat pathway signal sequence domain protein" evidence="3">
    <location>
        <begin position="26"/>
        <end position="121"/>
    </location>
</feature>
<gene>
    <name evidence="4" type="ORF">F3L20_17780</name>
</gene>
<keyword evidence="3" id="KW-0732">Signal</keyword>
<evidence type="ECO:0000313" key="5">
    <source>
        <dbReference type="Proteomes" id="UP000324308"/>
    </source>
</evidence>
<evidence type="ECO:0000313" key="4">
    <source>
        <dbReference type="EMBL" id="QER87487.1"/>
    </source>
</evidence>
<reference evidence="4 5" key="1">
    <citation type="submission" date="2019-09" db="EMBL/GenBank/DDBJ databases">
        <title>Draft genome sequence of the Ebosin-producing strain Streptomyces sp. 139.</title>
        <authorList>
            <person name="Ai L."/>
            <person name="Geng M."/>
            <person name="Ma M."/>
            <person name="Bai L."/>
        </authorList>
    </citation>
    <scope>NUCLEOTIDE SEQUENCE [LARGE SCALE GENOMIC DNA]</scope>
    <source>
        <strain evidence="4 5">139</strain>
    </source>
</reference>
<keyword evidence="2" id="KW-0472">Membrane</keyword>
<proteinExistence type="predicted"/>
<feature type="region of interest" description="Disordered" evidence="1">
    <location>
        <begin position="23"/>
        <end position="91"/>
    </location>
</feature>
<feature type="transmembrane region" description="Helical" evidence="2">
    <location>
        <begin position="93"/>
        <end position="114"/>
    </location>
</feature>
<dbReference type="Proteomes" id="UP000324308">
    <property type="component" value="Chromosome"/>
</dbReference>
<name>A0ABX5ZS29_STRTE</name>
<feature type="signal peptide" evidence="3">
    <location>
        <begin position="1"/>
        <end position="25"/>
    </location>
</feature>
<keyword evidence="2" id="KW-1133">Transmembrane helix</keyword>
<dbReference type="RefSeq" id="WP_150155216.1">
    <property type="nucleotide sequence ID" value="NZ_CP043959.1"/>
</dbReference>
<sequence length="121" mass="11413">MRRNVLSAAALACTAVLATAVPAFADDPSPVPDTAVSTEQPRDQAAETAPSPVPAEPGTGAPAEDTGSVSVVPRGAPDTGDAPASAQAGGDGLLLGGGGAAAVAAAGGAVFLVVRRRASGA</sequence>
<keyword evidence="5" id="KW-1185">Reference proteome</keyword>
<organism evidence="4 5">
    <name type="scientific">Streptomyces tendae</name>
    <dbReference type="NCBI Taxonomy" id="1932"/>
    <lineage>
        <taxon>Bacteria</taxon>
        <taxon>Bacillati</taxon>
        <taxon>Actinomycetota</taxon>
        <taxon>Actinomycetes</taxon>
        <taxon>Kitasatosporales</taxon>
        <taxon>Streptomycetaceae</taxon>
        <taxon>Streptomyces</taxon>
    </lineage>
</organism>
<keyword evidence="2" id="KW-0812">Transmembrane</keyword>
<evidence type="ECO:0000256" key="1">
    <source>
        <dbReference type="SAM" id="MobiDB-lite"/>
    </source>
</evidence>
<evidence type="ECO:0000256" key="3">
    <source>
        <dbReference type="SAM" id="SignalP"/>
    </source>
</evidence>
<evidence type="ECO:0008006" key="6">
    <source>
        <dbReference type="Google" id="ProtNLM"/>
    </source>
</evidence>
<accession>A0ABX5ZS29</accession>